<name>A0AAV4NPP1_CAEEX</name>
<dbReference type="AlphaFoldDB" id="A0AAV4NPP1"/>
<evidence type="ECO:0000313" key="2">
    <source>
        <dbReference type="Proteomes" id="UP001054945"/>
    </source>
</evidence>
<evidence type="ECO:0000313" key="1">
    <source>
        <dbReference type="EMBL" id="GIX85529.1"/>
    </source>
</evidence>
<keyword evidence="2" id="KW-1185">Reference proteome</keyword>
<proteinExistence type="predicted"/>
<dbReference type="Proteomes" id="UP001054945">
    <property type="component" value="Unassembled WGS sequence"/>
</dbReference>
<reference evidence="1 2" key="1">
    <citation type="submission" date="2021-06" db="EMBL/GenBank/DDBJ databases">
        <title>Caerostris extrusa draft genome.</title>
        <authorList>
            <person name="Kono N."/>
            <person name="Arakawa K."/>
        </authorList>
    </citation>
    <scope>NUCLEOTIDE SEQUENCE [LARGE SCALE GENOMIC DNA]</scope>
</reference>
<comment type="caution">
    <text evidence="1">The sequence shown here is derived from an EMBL/GenBank/DDBJ whole genome shotgun (WGS) entry which is preliminary data.</text>
</comment>
<dbReference type="EMBL" id="BPLR01003521">
    <property type="protein sequence ID" value="GIX85529.1"/>
    <property type="molecule type" value="Genomic_DNA"/>
</dbReference>
<accession>A0AAV4NPP1</accession>
<protein>
    <submittedName>
        <fullName evidence="1">Uncharacterized protein</fullName>
    </submittedName>
</protein>
<gene>
    <name evidence="1" type="ORF">CEXT_21611</name>
</gene>
<sequence length="103" mass="11700">MVTGSASIRLGMILACLIDSRSEEQIEILKDSWIRPFAASAFAMKKTPPVNKETLLDYVCFHGISKTNHFDTFLLLKSDNVNIKDKFLFYGIAYSVWYSVNDV</sequence>
<organism evidence="1 2">
    <name type="scientific">Caerostris extrusa</name>
    <name type="common">Bark spider</name>
    <name type="synonym">Caerostris bankana</name>
    <dbReference type="NCBI Taxonomy" id="172846"/>
    <lineage>
        <taxon>Eukaryota</taxon>
        <taxon>Metazoa</taxon>
        <taxon>Ecdysozoa</taxon>
        <taxon>Arthropoda</taxon>
        <taxon>Chelicerata</taxon>
        <taxon>Arachnida</taxon>
        <taxon>Araneae</taxon>
        <taxon>Araneomorphae</taxon>
        <taxon>Entelegynae</taxon>
        <taxon>Araneoidea</taxon>
        <taxon>Araneidae</taxon>
        <taxon>Caerostris</taxon>
    </lineage>
</organism>